<dbReference type="SUPFAM" id="SSF56529">
    <property type="entry name" value="FAH"/>
    <property type="match status" value="1"/>
</dbReference>
<proteinExistence type="predicted"/>
<dbReference type="Proteomes" id="UP000076038">
    <property type="component" value="Chromosome"/>
</dbReference>
<evidence type="ECO:0000259" key="1">
    <source>
        <dbReference type="Pfam" id="PF01557"/>
    </source>
</evidence>
<evidence type="ECO:0000313" key="3">
    <source>
        <dbReference type="Proteomes" id="UP000076038"/>
    </source>
</evidence>
<keyword evidence="2" id="KW-0456">Lyase</keyword>
<dbReference type="InterPro" id="IPR011234">
    <property type="entry name" value="Fumarylacetoacetase-like_C"/>
</dbReference>
<reference evidence="2 3" key="1">
    <citation type="journal article" date="2016" name="Genome Announc.">
        <title>Complete Genome and Plasmid Sequences for Rhodococcus fascians D188 and Draft Sequences for Rhodococcus Isolates PBTS 1 and PBTS 2.</title>
        <authorList>
            <person name="Stamler R.A."/>
            <person name="Vereecke D."/>
            <person name="Zhang Y."/>
            <person name="Schilkey F."/>
            <person name="Devitt N."/>
            <person name="Randall J.J."/>
        </authorList>
    </citation>
    <scope>NUCLEOTIDE SEQUENCE [LARGE SCALE GENOMIC DNA]</scope>
    <source>
        <strain evidence="2 3">PBTS2</strain>
    </source>
</reference>
<reference evidence="3" key="2">
    <citation type="submission" date="2016-04" db="EMBL/GenBank/DDBJ databases">
        <title>Complete Genome and Plasmid Sequences for Rhodococcus fascians D188 and Draft Sequences for Rhodococcus spp. Isolates PBTS 1 and PBTS 2.</title>
        <authorList>
            <person name="Stamer R."/>
            <person name="Vereecke D."/>
            <person name="Zhang Y."/>
            <person name="Schilkey F."/>
            <person name="Devitt N."/>
            <person name="Randall J."/>
        </authorList>
    </citation>
    <scope>NUCLEOTIDE SEQUENCE [LARGE SCALE GENOMIC DNA]</scope>
    <source>
        <strain evidence="3">PBTS2</strain>
    </source>
</reference>
<protein>
    <submittedName>
        <fullName evidence="2">Ureidoglycolate lyase</fullName>
        <ecNumber evidence="2">4.3.2.3</ecNumber>
    </submittedName>
</protein>
<dbReference type="PANTHER" id="PTHR43211:SF1">
    <property type="entry name" value="BLL6422 PROTEIN"/>
    <property type="match status" value="1"/>
</dbReference>
<sequence>MRLRRLTSTDSADRLAVHVPDTTTWIDLEAAVSTLGAPEILRPLTGSMLRFLDAGEPAREAATTVARRAADEGVATMDRPAPTLPVVPASLRCFLGWDEHWDLAAHNLVRRNLPRAVPFIRGFEMLTRRTFPALRPGPGFDDHPIYYTGNHLTVVADGADVEWPSYSRVLDFELEFGAVVTRPIRDASEREAEASIGGYVVFDDISARDTQWEEQRRTPFGPVVKTKTFASSMGADIVTPDEVAAHIDSLAATVRVNGELWSTTSTAGMRYSMGESLAYASRGESIHPGELLTSGTLPRGCGLELDRWIAPGDRVELDIERIGSVTNTIGAR</sequence>
<feature type="domain" description="Fumarylacetoacetase-like C-terminal" evidence="1">
    <location>
        <begin position="142"/>
        <end position="329"/>
    </location>
</feature>
<dbReference type="Pfam" id="PF01557">
    <property type="entry name" value="FAA_hydrolase"/>
    <property type="match status" value="1"/>
</dbReference>
<dbReference type="EC" id="4.3.2.3" evidence="2"/>
<name>A0A143QN21_RHOFA</name>
<dbReference type="InterPro" id="IPR036663">
    <property type="entry name" value="Fumarylacetoacetase_C_sf"/>
</dbReference>
<gene>
    <name evidence="2" type="ORF">A3Q41_03038</name>
</gene>
<dbReference type="Gene3D" id="3.90.850.10">
    <property type="entry name" value="Fumarylacetoacetase-like, C-terminal domain"/>
    <property type="match status" value="1"/>
</dbReference>
<dbReference type="KEGG" id="rhs:A3Q41_03038"/>
<dbReference type="GO" id="GO:0050385">
    <property type="term" value="F:ureidoglycolate lyase activity"/>
    <property type="evidence" value="ECO:0007669"/>
    <property type="project" value="UniProtKB-EC"/>
</dbReference>
<keyword evidence="3" id="KW-1185">Reference proteome</keyword>
<dbReference type="EMBL" id="CP015220">
    <property type="protein sequence ID" value="AMY24329.1"/>
    <property type="molecule type" value="Genomic_DNA"/>
</dbReference>
<organism evidence="2 3">
    <name type="scientific">Rhodococcoides fascians</name>
    <name type="common">Rhodococcus fascians</name>
    <dbReference type="NCBI Taxonomy" id="1828"/>
    <lineage>
        <taxon>Bacteria</taxon>
        <taxon>Bacillati</taxon>
        <taxon>Actinomycetota</taxon>
        <taxon>Actinomycetes</taxon>
        <taxon>Mycobacteriales</taxon>
        <taxon>Nocardiaceae</taxon>
        <taxon>Rhodococcoides</taxon>
    </lineage>
</organism>
<evidence type="ECO:0000313" key="2">
    <source>
        <dbReference type="EMBL" id="AMY24329.1"/>
    </source>
</evidence>
<dbReference type="RefSeq" id="WP_053068813.1">
    <property type="nucleotide sequence ID" value="NZ_LFDS01000007.1"/>
</dbReference>
<dbReference type="PANTHER" id="PTHR43211">
    <property type="entry name" value="FUMARYLACETOACETATE HYDROLASE"/>
    <property type="match status" value="1"/>
</dbReference>
<dbReference type="PATRIC" id="fig|1653479.3.peg.3074"/>
<accession>A0A143QN21</accession>
<dbReference type="AlphaFoldDB" id="A0A143QN21"/>